<dbReference type="EMBL" id="CABR01000048">
    <property type="protein sequence ID" value="CBI09716.1"/>
    <property type="molecule type" value="Genomic_DNA"/>
</dbReference>
<evidence type="ECO:0000313" key="1">
    <source>
        <dbReference type="EMBL" id="CBI09716.1"/>
    </source>
</evidence>
<organism evidence="1">
    <name type="scientific">mine drainage metagenome</name>
    <dbReference type="NCBI Taxonomy" id="410659"/>
    <lineage>
        <taxon>unclassified sequences</taxon>
        <taxon>metagenomes</taxon>
        <taxon>ecological metagenomes</taxon>
    </lineage>
</organism>
<reference evidence="1" key="1">
    <citation type="submission" date="2009-10" db="EMBL/GenBank/DDBJ databases">
        <title>Diversity of trophic interactions inside an arsenic-rich microbial ecosystem.</title>
        <authorList>
            <person name="Bertin P.N."/>
            <person name="Heinrich-Salmeron A."/>
            <person name="Pelletier E."/>
            <person name="Goulhen-Chollet F."/>
            <person name="Arsene-Ploetze F."/>
            <person name="Gallien S."/>
            <person name="Calteau A."/>
            <person name="Vallenet D."/>
            <person name="Casiot C."/>
            <person name="Chane-Woon-Ming B."/>
            <person name="Giloteaux L."/>
            <person name="Barakat M."/>
            <person name="Bonnefoy V."/>
            <person name="Bruneel O."/>
            <person name="Chandler M."/>
            <person name="Cleiss J."/>
            <person name="Duran R."/>
            <person name="Elbaz-Poulichet F."/>
            <person name="Fonknechten N."/>
            <person name="Lauga B."/>
            <person name="Mornico D."/>
            <person name="Ortet P."/>
            <person name="Schaeffer C."/>
            <person name="Siguier P."/>
            <person name="Alexander Thil Smith A."/>
            <person name="Van Dorsselaer A."/>
            <person name="Weissenbach J."/>
            <person name="Medigue C."/>
            <person name="Le Paslier D."/>
        </authorList>
    </citation>
    <scope>NUCLEOTIDE SEQUENCE</scope>
</reference>
<sequence length="61" mass="6677">MGLLADFFMGTPDGRKLKATASTGISPNHGSNPNDLFLVADNYNIQGQKVGQARDRDSRRR</sequence>
<proteinExistence type="predicted"/>
<gene>
    <name evidence="1" type="ORF">CARN7_0458</name>
</gene>
<comment type="caution">
    <text evidence="1">The sequence shown here is derived from an EMBL/GenBank/DDBJ whole genome shotgun (WGS) entry which is preliminary data.</text>
</comment>
<dbReference type="AlphaFoldDB" id="E6QR45"/>
<accession>E6QR45</accession>
<protein>
    <submittedName>
        <fullName evidence="1">GGDEF:EAL</fullName>
    </submittedName>
</protein>
<name>E6QR45_9ZZZZ</name>